<evidence type="ECO:0000313" key="3">
    <source>
        <dbReference type="Proteomes" id="UP001158049"/>
    </source>
</evidence>
<keyword evidence="1" id="KW-0812">Transmembrane</keyword>
<feature type="transmembrane region" description="Helical" evidence="1">
    <location>
        <begin position="133"/>
        <end position="154"/>
    </location>
</feature>
<sequence length="407" mass="43505">MTIPIFEKIPENGNSYPKTKTLEELTHVELLPQFLRDQSAVQFYNRAESAASKFSQAVSIPQLEIPEISIIDFIALLKEFQRTTTSSDVRTAIVNANKISLELDQNRAAELANKTLMNAQQAKKDDDEKAKKIANWVLGVASFLMSIVAIALTIATGGAALILVIGVVGAVMAALNVADLVVHEIGCKRKNEYGEEVPLSISIPELAIVCQEADTRNGGTLVIGLNSQAGTPGALTKEEYEKRKEAISLGVSVGVGVVMLLFAFVGIASAIRGGVGLLQTGTKTVEAAADAGEALASTTAQVSQAASRGQTVAMLVSSAGSMITAGGAGYNAYLSFIMAFQNSDLRTSQINEKDIQSVIEALQQQFEKNQQNFRSAMDFQQTLRTRIADAMEAFHASSVSIARNCHF</sequence>
<keyword evidence="3" id="KW-1185">Reference proteome</keyword>
<evidence type="ECO:0000256" key="1">
    <source>
        <dbReference type="SAM" id="Phobius"/>
    </source>
</evidence>
<keyword evidence="1" id="KW-0472">Membrane</keyword>
<proteinExistence type="predicted"/>
<comment type="caution">
    <text evidence="2">The sequence shown here is derived from an EMBL/GenBank/DDBJ whole genome shotgun (WGS) entry which is preliminary data.</text>
</comment>
<feature type="transmembrane region" description="Helical" evidence="1">
    <location>
        <begin position="160"/>
        <end position="182"/>
    </location>
</feature>
<feature type="transmembrane region" description="Helical" evidence="1">
    <location>
        <begin position="246"/>
        <end position="271"/>
    </location>
</feature>
<dbReference type="EMBL" id="FXUL01000001">
    <property type="protein sequence ID" value="SMP45109.1"/>
    <property type="molecule type" value="Genomic_DNA"/>
</dbReference>
<evidence type="ECO:0000313" key="2">
    <source>
        <dbReference type="EMBL" id="SMP45109.1"/>
    </source>
</evidence>
<evidence type="ECO:0008006" key="4">
    <source>
        <dbReference type="Google" id="ProtNLM"/>
    </source>
</evidence>
<dbReference type="Proteomes" id="UP001158049">
    <property type="component" value="Unassembled WGS sequence"/>
</dbReference>
<gene>
    <name evidence="2" type="ORF">SAMN06295970_101478</name>
</gene>
<name>A0ABY1PSA0_9BURK</name>
<accession>A0ABY1PSA0</accession>
<organism evidence="2 3">
    <name type="scientific">Noviherbaspirillum suwonense</name>
    <dbReference type="NCBI Taxonomy" id="1224511"/>
    <lineage>
        <taxon>Bacteria</taxon>
        <taxon>Pseudomonadati</taxon>
        <taxon>Pseudomonadota</taxon>
        <taxon>Betaproteobacteria</taxon>
        <taxon>Burkholderiales</taxon>
        <taxon>Oxalobacteraceae</taxon>
        <taxon>Noviherbaspirillum</taxon>
    </lineage>
</organism>
<protein>
    <recommendedName>
        <fullName evidence="4">Secretion system effector C (SseC) like family protein</fullName>
    </recommendedName>
</protein>
<reference evidence="2 3" key="1">
    <citation type="submission" date="2017-05" db="EMBL/GenBank/DDBJ databases">
        <authorList>
            <person name="Varghese N."/>
            <person name="Submissions S."/>
        </authorList>
    </citation>
    <scope>NUCLEOTIDE SEQUENCE [LARGE SCALE GENOMIC DNA]</scope>
    <source>
        <strain evidence="2 3">DSM 26001</strain>
    </source>
</reference>
<dbReference type="RefSeq" id="WP_283440621.1">
    <property type="nucleotide sequence ID" value="NZ_FXUL01000001.1"/>
</dbReference>
<keyword evidence="1" id="KW-1133">Transmembrane helix</keyword>